<protein>
    <submittedName>
        <fullName evidence="2">Uncharacterized protein</fullName>
    </submittedName>
</protein>
<accession>A0A8E2EEF6</accession>
<proteinExistence type="predicted"/>
<dbReference type="AlphaFoldDB" id="A0A8E2EEF6"/>
<evidence type="ECO:0000313" key="2">
    <source>
        <dbReference type="EMBL" id="OCK82343.1"/>
    </source>
</evidence>
<reference evidence="2 3" key="1">
    <citation type="journal article" date="2016" name="Nat. Commun.">
        <title>Ectomycorrhizal ecology is imprinted in the genome of the dominant symbiotic fungus Cenococcum geophilum.</title>
        <authorList>
            <consortium name="DOE Joint Genome Institute"/>
            <person name="Peter M."/>
            <person name="Kohler A."/>
            <person name="Ohm R.A."/>
            <person name="Kuo A."/>
            <person name="Krutzmann J."/>
            <person name="Morin E."/>
            <person name="Arend M."/>
            <person name="Barry K.W."/>
            <person name="Binder M."/>
            <person name="Choi C."/>
            <person name="Clum A."/>
            <person name="Copeland A."/>
            <person name="Grisel N."/>
            <person name="Haridas S."/>
            <person name="Kipfer T."/>
            <person name="LaButti K."/>
            <person name="Lindquist E."/>
            <person name="Lipzen A."/>
            <person name="Maire R."/>
            <person name="Meier B."/>
            <person name="Mihaltcheva S."/>
            <person name="Molinier V."/>
            <person name="Murat C."/>
            <person name="Poggeler S."/>
            <person name="Quandt C.A."/>
            <person name="Sperisen C."/>
            <person name="Tritt A."/>
            <person name="Tisserant E."/>
            <person name="Crous P.W."/>
            <person name="Henrissat B."/>
            <person name="Nehls U."/>
            <person name="Egli S."/>
            <person name="Spatafora J.W."/>
            <person name="Grigoriev I.V."/>
            <person name="Martin F.M."/>
        </authorList>
    </citation>
    <scope>NUCLEOTIDE SEQUENCE [LARGE SCALE GENOMIC DNA]</scope>
    <source>
        <strain evidence="2 3">CBS 459.81</strain>
    </source>
</reference>
<evidence type="ECO:0000313" key="3">
    <source>
        <dbReference type="Proteomes" id="UP000250266"/>
    </source>
</evidence>
<dbReference type="Proteomes" id="UP000250266">
    <property type="component" value="Unassembled WGS sequence"/>
</dbReference>
<feature type="compositionally biased region" description="Low complexity" evidence="1">
    <location>
        <begin position="83"/>
        <end position="98"/>
    </location>
</feature>
<dbReference type="EMBL" id="KV744891">
    <property type="protein sequence ID" value="OCK82343.1"/>
    <property type="molecule type" value="Genomic_DNA"/>
</dbReference>
<feature type="region of interest" description="Disordered" evidence="1">
    <location>
        <begin position="43"/>
        <end position="112"/>
    </location>
</feature>
<organism evidence="2 3">
    <name type="scientific">Lepidopterella palustris CBS 459.81</name>
    <dbReference type="NCBI Taxonomy" id="1314670"/>
    <lineage>
        <taxon>Eukaryota</taxon>
        <taxon>Fungi</taxon>
        <taxon>Dikarya</taxon>
        <taxon>Ascomycota</taxon>
        <taxon>Pezizomycotina</taxon>
        <taxon>Dothideomycetes</taxon>
        <taxon>Pleosporomycetidae</taxon>
        <taxon>Mytilinidiales</taxon>
        <taxon>Argynnaceae</taxon>
        <taxon>Lepidopterella</taxon>
    </lineage>
</organism>
<evidence type="ECO:0000256" key="1">
    <source>
        <dbReference type="SAM" id="MobiDB-lite"/>
    </source>
</evidence>
<name>A0A8E2EEF6_9PEZI</name>
<sequence>MPYTTTSPHPMLILPYSIDWPTLTNPSRIIADTFHLIGVHRSSPLHLPLTDPPRSSTPNPQSTLHPPTIPPSLTPHRAPSFCTSSMQTSTPTPETSTPAAVNIHTRSRSSPA</sequence>
<gene>
    <name evidence="2" type="ORF">K432DRAFT_225243</name>
</gene>
<keyword evidence="3" id="KW-1185">Reference proteome</keyword>
<feature type="compositionally biased region" description="Polar residues" evidence="1">
    <location>
        <begin position="53"/>
        <end position="65"/>
    </location>
</feature>